<evidence type="ECO:0000259" key="3">
    <source>
        <dbReference type="PROSITE" id="PS50940"/>
    </source>
</evidence>
<feature type="region of interest" description="Disordered" evidence="1">
    <location>
        <begin position="197"/>
        <end position="222"/>
    </location>
</feature>
<dbReference type="EMBL" id="OV651825">
    <property type="protein sequence ID" value="CAH1102864.1"/>
    <property type="molecule type" value="Genomic_DNA"/>
</dbReference>
<feature type="compositionally biased region" description="Basic residues" evidence="1">
    <location>
        <begin position="254"/>
        <end position="264"/>
    </location>
</feature>
<evidence type="ECO:0000256" key="2">
    <source>
        <dbReference type="SAM" id="SignalP"/>
    </source>
</evidence>
<keyword evidence="2" id="KW-0732">Signal</keyword>
<dbReference type="Gene3D" id="2.170.140.10">
    <property type="entry name" value="Chitin binding domain"/>
    <property type="match status" value="1"/>
</dbReference>
<dbReference type="InterPro" id="IPR036508">
    <property type="entry name" value="Chitin-bd_dom_sf"/>
</dbReference>
<keyword evidence="5" id="KW-1185">Reference proteome</keyword>
<evidence type="ECO:0000256" key="1">
    <source>
        <dbReference type="SAM" id="MobiDB-lite"/>
    </source>
</evidence>
<protein>
    <recommendedName>
        <fullName evidence="3">Chitin-binding type-2 domain-containing protein</fullName>
    </recommendedName>
</protein>
<feature type="region of interest" description="Disordered" evidence="1">
    <location>
        <begin position="571"/>
        <end position="598"/>
    </location>
</feature>
<feature type="compositionally biased region" description="Polar residues" evidence="1">
    <location>
        <begin position="439"/>
        <end position="454"/>
    </location>
</feature>
<dbReference type="AlphaFoldDB" id="A0A9P0CPJ9"/>
<dbReference type="InterPro" id="IPR002557">
    <property type="entry name" value="Chitin-bd_dom"/>
</dbReference>
<organism evidence="4 5">
    <name type="scientific">Psylliodes chrysocephalus</name>
    <dbReference type="NCBI Taxonomy" id="3402493"/>
    <lineage>
        <taxon>Eukaryota</taxon>
        <taxon>Metazoa</taxon>
        <taxon>Ecdysozoa</taxon>
        <taxon>Arthropoda</taxon>
        <taxon>Hexapoda</taxon>
        <taxon>Insecta</taxon>
        <taxon>Pterygota</taxon>
        <taxon>Neoptera</taxon>
        <taxon>Endopterygota</taxon>
        <taxon>Coleoptera</taxon>
        <taxon>Polyphaga</taxon>
        <taxon>Cucujiformia</taxon>
        <taxon>Chrysomeloidea</taxon>
        <taxon>Chrysomelidae</taxon>
        <taxon>Galerucinae</taxon>
        <taxon>Alticini</taxon>
        <taxon>Psylliodes</taxon>
    </lineage>
</organism>
<dbReference type="PROSITE" id="PS50940">
    <property type="entry name" value="CHIT_BIND_II"/>
    <property type="match status" value="1"/>
</dbReference>
<feature type="compositionally biased region" description="Low complexity" evidence="1">
    <location>
        <begin position="491"/>
        <end position="511"/>
    </location>
</feature>
<feature type="compositionally biased region" description="Acidic residues" evidence="1">
    <location>
        <begin position="269"/>
        <end position="279"/>
    </location>
</feature>
<feature type="compositionally biased region" description="Acidic residues" evidence="1">
    <location>
        <begin position="464"/>
        <end position="474"/>
    </location>
</feature>
<dbReference type="GO" id="GO:0008061">
    <property type="term" value="F:chitin binding"/>
    <property type="evidence" value="ECO:0007669"/>
    <property type="project" value="InterPro"/>
</dbReference>
<feature type="domain" description="Chitin-binding type-2" evidence="3">
    <location>
        <begin position="113"/>
        <end position="170"/>
    </location>
</feature>
<accession>A0A9P0CPJ9</accession>
<feature type="compositionally biased region" description="Basic and acidic residues" evidence="1">
    <location>
        <begin position="480"/>
        <end position="489"/>
    </location>
</feature>
<dbReference type="SMART" id="SM00494">
    <property type="entry name" value="ChtBD2"/>
    <property type="match status" value="1"/>
</dbReference>
<feature type="chain" id="PRO_5040186342" description="Chitin-binding type-2 domain-containing protein" evidence="2">
    <location>
        <begin position="26"/>
        <end position="740"/>
    </location>
</feature>
<feature type="compositionally biased region" description="Basic and acidic residues" evidence="1">
    <location>
        <begin position="280"/>
        <end position="295"/>
    </location>
</feature>
<feature type="compositionally biased region" description="Basic and acidic residues" evidence="1">
    <location>
        <begin position="584"/>
        <end position="598"/>
    </location>
</feature>
<feature type="compositionally biased region" description="Basic and acidic residues" evidence="1">
    <location>
        <begin position="326"/>
        <end position="338"/>
    </location>
</feature>
<feature type="compositionally biased region" description="Basic and acidic residues" evidence="1">
    <location>
        <begin position="425"/>
        <end position="434"/>
    </location>
</feature>
<dbReference type="Pfam" id="PF01607">
    <property type="entry name" value="CBM_14"/>
    <property type="match status" value="1"/>
</dbReference>
<sequence>MNRPLGLWILLSAGILWFYTQNVHGARATSLIFGKSSTTSTTTSRTTTSSEDKTEEEPDTTETDGEASGNSTKPVLTGIPQIDYIWDPNLPKELNGYNLSDYPFYERVPANITFKCDGLHDGFYASVLHKCQVYHHCLSGTRFDFLCANYTAFDQKTFICHFASEVDCNNSKRFWHRNDALYQAASTTTSKPLVIHTTPPPPLQPAGGAPAVAPPVPGLGQRRVVGRPYRRRRPYYEYYDDYYDDFYYDDRPRSRGRKRPRPRPRPLYDDDYEDDYEDERYERRGGGGRRNENRRPSNRRPNRGRNKDRPRYDYDDDDEEVDKYEEDSSRRKPLDSNKKSHSKTRPTDNISKEKKEQKEPKPSPKTETKTIIKPVSGTIYDRPRVAPKIKPPVPKNEANKYAYKPISTTATTYKSPEYEDSYEEVTPKKNESTSRKKQTIQANKSTESSESLSYKNKKKPTEDYYYDYDDDEEFYSNSKDTMKEKDIRKMSTTSTSTTSTTTTTTTTTSTTPHPIEITEPLPQLDQPVIIRLVKRPFLPSRGGNPYSSRGLQPVGTRALMHVPEISTEPKFETDFRPVGPVLESRNRDNREDYSMDSTKKYVQKDYEERRVPQAPKPQYKNPLDNVEDYDVTLNDALNPTLPNLPVRGYPTGFDVQSEFAYNNNYQRNRFPSDQTVAPTNSDYVLKSKPQRYENPQSSRGSIREQPVQSNANYRGGYYSVIEDNYRPRQIQNTQLYYTRY</sequence>
<dbReference type="OrthoDB" id="3360904at2759"/>
<feature type="region of interest" description="Disordered" evidence="1">
    <location>
        <begin position="667"/>
        <end position="709"/>
    </location>
</feature>
<feature type="compositionally biased region" description="Polar residues" evidence="1">
    <location>
        <begin position="667"/>
        <end position="682"/>
    </location>
</feature>
<feature type="signal peptide" evidence="2">
    <location>
        <begin position="1"/>
        <end position="25"/>
    </location>
</feature>
<dbReference type="Proteomes" id="UP001153636">
    <property type="component" value="Chromosome 13"/>
</dbReference>
<dbReference type="PANTHER" id="PTHR22933:SF40">
    <property type="entry name" value="CUTICULAR PROTEIN ANALOGOUS TO PERITROPHINS 1-H"/>
    <property type="match status" value="1"/>
</dbReference>
<proteinExistence type="predicted"/>
<feature type="compositionally biased region" description="Acidic residues" evidence="1">
    <location>
        <begin position="314"/>
        <end position="325"/>
    </location>
</feature>
<dbReference type="GO" id="GO:0005576">
    <property type="term" value="C:extracellular region"/>
    <property type="evidence" value="ECO:0007669"/>
    <property type="project" value="InterPro"/>
</dbReference>
<feature type="region of interest" description="Disordered" evidence="1">
    <location>
        <begin position="37"/>
        <end position="73"/>
    </location>
</feature>
<feature type="compositionally biased region" description="Polar residues" evidence="1">
    <location>
        <begin position="693"/>
        <end position="709"/>
    </location>
</feature>
<reference evidence="4" key="1">
    <citation type="submission" date="2022-01" db="EMBL/GenBank/DDBJ databases">
        <authorList>
            <person name="King R."/>
        </authorList>
    </citation>
    <scope>NUCLEOTIDE SEQUENCE</scope>
</reference>
<dbReference type="InterPro" id="IPR052976">
    <property type="entry name" value="Scoloptoxin-like"/>
</dbReference>
<dbReference type="SUPFAM" id="SSF57625">
    <property type="entry name" value="Invertebrate chitin-binding proteins"/>
    <property type="match status" value="1"/>
</dbReference>
<feature type="compositionally biased region" description="Acidic residues" evidence="1">
    <location>
        <begin position="53"/>
        <end position="65"/>
    </location>
</feature>
<feature type="compositionally biased region" description="Basic and acidic residues" evidence="1">
    <location>
        <begin position="350"/>
        <end position="370"/>
    </location>
</feature>
<feature type="compositionally biased region" description="Low complexity" evidence="1">
    <location>
        <begin position="37"/>
        <end position="49"/>
    </location>
</feature>
<gene>
    <name evidence="4" type="ORF">PSYICH_LOCUS3872</name>
</gene>
<evidence type="ECO:0000313" key="5">
    <source>
        <dbReference type="Proteomes" id="UP001153636"/>
    </source>
</evidence>
<name>A0A9P0CPJ9_9CUCU</name>
<dbReference type="PANTHER" id="PTHR22933">
    <property type="entry name" value="FI18007P1-RELATED"/>
    <property type="match status" value="1"/>
</dbReference>
<evidence type="ECO:0000313" key="4">
    <source>
        <dbReference type="EMBL" id="CAH1102864.1"/>
    </source>
</evidence>
<feature type="region of interest" description="Disordered" evidence="1">
    <location>
        <begin position="249"/>
        <end position="522"/>
    </location>
</feature>